<organism evidence="3 4">
    <name type="scientific">Collinsella aerofaciens</name>
    <dbReference type="NCBI Taxonomy" id="74426"/>
    <lineage>
        <taxon>Bacteria</taxon>
        <taxon>Bacillati</taxon>
        <taxon>Actinomycetota</taxon>
        <taxon>Coriobacteriia</taxon>
        <taxon>Coriobacteriales</taxon>
        <taxon>Coriobacteriaceae</taxon>
        <taxon>Collinsella</taxon>
    </lineage>
</organism>
<reference evidence="3 4" key="1">
    <citation type="submission" date="2015-09" db="EMBL/GenBank/DDBJ databases">
        <authorList>
            <consortium name="Pathogen Informatics"/>
        </authorList>
    </citation>
    <scope>NUCLEOTIDE SEQUENCE [LARGE SCALE GENOMIC DNA]</scope>
    <source>
        <strain evidence="3 4">2789STDY5608823</strain>
    </source>
</reference>
<protein>
    <submittedName>
        <fullName evidence="3">Uncharacterized protein</fullName>
    </submittedName>
</protein>
<evidence type="ECO:0000313" key="3">
    <source>
        <dbReference type="EMBL" id="CUN85144.1"/>
    </source>
</evidence>
<evidence type="ECO:0000256" key="1">
    <source>
        <dbReference type="SAM" id="MobiDB-lite"/>
    </source>
</evidence>
<accession>A0A174A9K5</accession>
<keyword evidence="2" id="KW-1133">Transmembrane helix</keyword>
<gene>
    <name evidence="3" type="ORF">ERS852381_00744</name>
</gene>
<feature type="region of interest" description="Disordered" evidence="1">
    <location>
        <begin position="46"/>
        <end position="71"/>
    </location>
</feature>
<name>A0A174A9K5_9ACTN</name>
<dbReference type="EMBL" id="CYYP01000005">
    <property type="protein sequence ID" value="CUN85144.1"/>
    <property type="molecule type" value="Genomic_DNA"/>
</dbReference>
<dbReference type="AlphaFoldDB" id="A0A174A9K5"/>
<dbReference type="Proteomes" id="UP000095468">
    <property type="component" value="Unassembled WGS sequence"/>
</dbReference>
<feature type="transmembrane region" description="Helical" evidence="2">
    <location>
        <begin position="18"/>
        <end position="38"/>
    </location>
</feature>
<dbReference type="RefSeq" id="WP_055285908.1">
    <property type="nucleotide sequence ID" value="NZ_CYYP01000005.1"/>
</dbReference>
<keyword evidence="2" id="KW-0812">Transmembrane</keyword>
<sequence>MGCDQRGHQQPVEGERPIGVLLVFACLTVAIAAVLWGLNAARQQRPGAAFDSGSDSAVASQKDEMRDADDSDVAVTAQTFLRMLDKRSGTATDSPEDNAIAVRLAWSEDRPMTETAADMLRAYREVPTAQLALSGYLDIKGNVWGAIVRDGRGWVDMVTVAADTGDASCRLRAVRLAPQTISSKEGS</sequence>
<proteinExistence type="predicted"/>
<evidence type="ECO:0000256" key="2">
    <source>
        <dbReference type="SAM" id="Phobius"/>
    </source>
</evidence>
<keyword evidence="2" id="KW-0472">Membrane</keyword>
<evidence type="ECO:0000313" key="4">
    <source>
        <dbReference type="Proteomes" id="UP000095468"/>
    </source>
</evidence>